<comment type="subcellular location">
    <subcellularLocation>
        <location evidence="1">Golgi apparatus membrane</location>
        <topology evidence="1">Single-pass type IV membrane protein</topology>
    </subcellularLocation>
</comment>
<dbReference type="Pfam" id="PF12352">
    <property type="entry name" value="V-SNARE_C"/>
    <property type="match status" value="1"/>
</dbReference>
<dbReference type="InterPro" id="IPR023601">
    <property type="entry name" value="Golgi_SNAP_su1"/>
</dbReference>
<accession>A0A0V0YJC6</accession>
<evidence type="ECO:0000256" key="5">
    <source>
        <dbReference type="ARBA" id="ARBA00022692"/>
    </source>
</evidence>
<evidence type="ECO:0000256" key="1">
    <source>
        <dbReference type="ARBA" id="ARBA00004409"/>
    </source>
</evidence>
<evidence type="ECO:0000256" key="7">
    <source>
        <dbReference type="ARBA" id="ARBA00022989"/>
    </source>
</evidence>
<proteinExistence type="inferred from homology"/>
<dbReference type="GO" id="GO:0048219">
    <property type="term" value="P:inter-Golgi cisterna vesicle-mediated transport"/>
    <property type="evidence" value="ECO:0007669"/>
    <property type="project" value="TreeGrafter"/>
</dbReference>
<dbReference type="PANTHER" id="PTHR21094">
    <property type="entry name" value="GOS-28 SNARE- RELATED"/>
    <property type="match status" value="1"/>
</dbReference>
<dbReference type="GO" id="GO:0005484">
    <property type="term" value="F:SNAP receptor activity"/>
    <property type="evidence" value="ECO:0007669"/>
    <property type="project" value="TreeGrafter"/>
</dbReference>
<keyword evidence="4" id="KW-0813">Transport</keyword>
<gene>
    <name evidence="12" type="primary">Gosr1</name>
    <name evidence="12" type="ORF">T4E_9151</name>
</gene>
<evidence type="ECO:0000256" key="10">
    <source>
        <dbReference type="SAM" id="MobiDB-lite"/>
    </source>
</evidence>
<comment type="caution">
    <text evidence="12">The sequence shown here is derived from an EMBL/GenBank/DDBJ whole genome shotgun (WGS) entry which is preliminary data.</text>
</comment>
<evidence type="ECO:0000256" key="3">
    <source>
        <dbReference type="ARBA" id="ARBA00015612"/>
    </source>
</evidence>
<name>A0A0V0YJC6_TRIPS</name>
<evidence type="ECO:0000313" key="12">
    <source>
        <dbReference type="EMBL" id="KRY00468.1"/>
    </source>
</evidence>
<feature type="transmembrane region" description="Helical" evidence="11">
    <location>
        <begin position="248"/>
        <end position="265"/>
    </location>
</feature>
<organism evidence="12 13">
    <name type="scientific">Trichinella pseudospiralis</name>
    <name type="common">Parasitic roundworm</name>
    <dbReference type="NCBI Taxonomy" id="6337"/>
    <lineage>
        <taxon>Eukaryota</taxon>
        <taxon>Metazoa</taxon>
        <taxon>Ecdysozoa</taxon>
        <taxon>Nematoda</taxon>
        <taxon>Enoplea</taxon>
        <taxon>Dorylaimia</taxon>
        <taxon>Trichinellida</taxon>
        <taxon>Trichinellidae</taxon>
        <taxon>Trichinella</taxon>
    </lineage>
</organism>
<dbReference type="GO" id="GO:0000139">
    <property type="term" value="C:Golgi membrane"/>
    <property type="evidence" value="ECO:0007669"/>
    <property type="project" value="UniProtKB-SubCell"/>
</dbReference>
<dbReference type="GO" id="GO:0015031">
    <property type="term" value="P:protein transport"/>
    <property type="evidence" value="ECO:0007669"/>
    <property type="project" value="UniProtKB-KW"/>
</dbReference>
<comment type="similarity">
    <text evidence="2">Belongs to the GOSR1 family.</text>
</comment>
<keyword evidence="7 11" id="KW-1133">Transmembrane helix</keyword>
<dbReference type="GO" id="GO:0006888">
    <property type="term" value="P:endoplasmic reticulum to Golgi vesicle-mediated transport"/>
    <property type="evidence" value="ECO:0007669"/>
    <property type="project" value="InterPro"/>
</dbReference>
<reference evidence="12 13" key="1">
    <citation type="submission" date="2015-01" db="EMBL/GenBank/DDBJ databases">
        <title>Evolution of Trichinella species and genotypes.</title>
        <authorList>
            <person name="Korhonen P.K."/>
            <person name="Edoardo P."/>
            <person name="Giuseppe L.R."/>
            <person name="Gasser R.B."/>
        </authorList>
    </citation>
    <scope>NUCLEOTIDE SEQUENCE [LARGE SCALE GENOMIC DNA]</scope>
    <source>
        <strain evidence="12">ISS141</strain>
    </source>
</reference>
<evidence type="ECO:0000256" key="2">
    <source>
        <dbReference type="ARBA" id="ARBA00008473"/>
    </source>
</evidence>
<evidence type="ECO:0000256" key="9">
    <source>
        <dbReference type="ARBA" id="ARBA00023136"/>
    </source>
</evidence>
<dbReference type="EMBL" id="JYDU01000008">
    <property type="protein sequence ID" value="KRY00468.1"/>
    <property type="molecule type" value="Genomic_DNA"/>
</dbReference>
<keyword evidence="12" id="KW-0675">Receptor</keyword>
<evidence type="ECO:0000256" key="6">
    <source>
        <dbReference type="ARBA" id="ARBA00022927"/>
    </source>
</evidence>
<feature type="region of interest" description="Disordered" evidence="10">
    <location>
        <begin position="349"/>
        <end position="372"/>
    </location>
</feature>
<feature type="non-terminal residue" evidence="12">
    <location>
        <position position="1"/>
    </location>
</feature>
<dbReference type="GO" id="GO:0006906">
    <property type="term" value="P:vesicle fusion"/>
    <property type="evidence" value="ECO:0007669"/>
    <property type="project" value="TreeGrafter"/>
</dbReference>
<dbReference type="Proteomes" id="UP000054815">
    <property type="component" value="Unassembled WGS sequence"/>
</dbReference>
<dbReference type="STRING" id="6337.A0A0V0YJC6"/>
<dbReference type="GO" id="GO:0005797">
    <property type="term" value="C:Golgi medial cisterna"/>
    <property type="evidence" value="ECO:0007669"/>
    <property type="project" value="TreeGrafter"/>
</dbReference>
<dbReference type="GO" id="GO:0005801">
    <property type="term" value="C:cis-Golgi network"/>
    <property type="evidence" value="ECO:0007669"/>
    <property type="project" value="InterPro"/>
</dbReference>
<dbReference type="GO" id="GO:0031201">
    <property type="term" value="C:SNARE complex"/>
    <property type="evidence" value="ECO:0007669"/>
    <property type="project" value="TreeGrafter"/>
</dbReference>
<keyword evidence="6" id="KW-0653">Protein transport</keyword>
<dbReference type="PANTHER" id="PTHR21094:SF2">
    <property type="entry name" value="GOLGI SNAP RECEPTOR COMPLEX MEMBER 1"/>
    <property type="match status" value="1"/>
</dbReference>
<dbReference type="AlphaFoldDB" id="A0A0V0YJC6"/>
<evidence type="ECO:0000256" key="11">
    <source>
        <dbReference type="SAM" id="Phobius"/>
    </source>
</evidence>
<keyword evidence="9 11" id="KW-0472">Membrane</keyword>
<protein>
    <recommendedName>
        <fullName evidence="3">Golgi SNAP receptor complex member 1</fullName>
    </recommendedName>
</protein>
<evidence type="ECO:0000256" key="8">
    <source>
        <dbReference type="ARBA" id="ARBA00023034"/>
    </source>
</evidence>
<sequence length="372" mass="42245">LNKTFPFLLSTLFFLEMSNDNSFIARNWEELRRRARSLESDINTKLLNFSKLGSSLGGSPQLGVITDSEKRDSAYLSTSQNRFETLSLDIRTMLDKLNDINEQMSELIRGSAYIKNPAVCHTMERHRDILLDYNNEFKRTHANIKVLLEREVLFTSSVGDVGECKINLSNDGLNNRKNDFLLKEHDHIKSSDRLLDDQIGIALATKESLLNQKLGLKGVAKKLNTLTKRYPAVHSVMQKIHMRKRRDVIILATVIVICFIVIFLYDQGRNQCGPMFGILAVLLPIPVMGQEYCGPTVLRIILWQSHNRCRSHGRPCCGRDLVGCLADNGLLGKQSQRRVIRPREEAVVMKPLKGHRRGEEKEQTSEDSQAAA</sequence>
<keyword evidence="5 11" id="KW-0812">Transmembrane</keyword>
<evidence type="ECO:0000256" key="4">
    <source>
        <dbReference type="ARBA" id="ARBA00022448"/>
    </source>
</evidence>
<keyword evidence="8" id="KW-0333">Golgi apparatus</keyword>
<evidence type="ECO:0000313" key="13">
    <source>
        <dbReference type="Proteomes" id="UP000054815"/>
    </source>
</evidence>